<dbReference type="AlphaFoldDB" id="A0AAD7X6H7"/>
<sequence>MADQLPHLLPCNVPPRHRRGLLHIDWSKAITLRDQAEAVAKDIASLRSSTTSPSTSSSNTPDTRGLDLLAAIAVETASSSVAATRTTVQPAKFGGCAILPTHAAPPAVEARPFVFAPFTAASSSASVSTYPSLDPSAQHEPAQAVDEESTTPKSADYATKLADISGMLLRVASEISSLQDELRAALEDQNHASNVPRRGRR</sequence>
<dbReference type="Proteomes" id="UP001215151">
    <property type="component" value="Unassembled WGS sequence"/>
</dbReference>
<feature type="compositionally biased region" description="Low complexity" evidence="1">
    <location>
        <begin position="48"/>
        <end position="63"/>
    </location>
</feature>
<feature type="region of interest" description="Disordered" evidence="1">
    <location>
        <begin position="44"/>
        <end position="63"/>
    </location>
</feature>
<protein>
    <submittedName>
        <fullName evidence="2">Uncharacterized protein</fullName>
    </submittedName>
</protein>
<gene>
    <name evidence="2" type="ORF">ONZ51_g12856</name>
</gene>
<comment type="caution">
    <text evidence="2">The sequence shown here is derived from an EMBL/GenBank/DDBJ whole genome shotgun (WGS) entry which is preliminary data.</text>
</comment>
<proteinExistence type="predicted"/>
<dbReference type="EMBL" id="JAPEVG010000900">
    <property type="protein sequence ID" value="KAJ8454740.1"/>
    <property type="molecule type" value="Genomic_DNA"/>
</dbReference>
<name>A0AAD7X6H7_9APHY</name>
<feature type="region of interest" description="Disordered" evidence="1">
    <location>
        <begin position="126"/>
        <end position="156"/>
    </location>
</feature>
<evidence type="ECO:0000313" key="2">
    <source>
        <dbReference type="EMBL" id="KAJ8454740.1"/>
    </source>
</evidence>
<organism evidence="2 3">
    <name type="scientific">Trametes cubensis</name>
    <dbReference type="NCBI Taxonomy" id="1111947"/>
    <lineage>
        <taxon>Eukaryota</taxon>
        <taxon>Fungi</taxon>
        <taxon>Dikarya</taxon>
        <taxon>Basidiomycota</taxon>
        <taxon>Agaricomycotina</taxon>
        <taxon>Agaricomycetes</taxon>
        <taxon>Polyporales</taxon>
        <taxon>Polyporaceae</taxon>
        <taxon>Trametes</taxon>
    </lineage>
</organism>
<evidence type="ECO:0000256" key="1">
    <source>
        <dbReference type="SAM" id="MobiDB-lite"/>
    </source>
</evidence>
<reference evidence="2" key="1">
    <citation type="submission" date="2022-11" db="EMBL/GenBank/DDBJ databases">
        <title>Genome Sequence of Cubamyces cubensis.</title>
        <authorList>
            <person name="Buettner E."/>
        </authorList>
    </citation>
    <scope>NUCLEOTIDE SEQUENCE</scope>
    <source>
        <strain evidence="2">MPL-01</strain>
    </source>
</reference>
<accession>A0AAD7X6H7</accession>
<evidence type="ECO:0000313" key="3">
    <source>
        <dbReference type="Proteomes" id="UP001215151"/>
    </source>
</evidence>
<keyword evidence="3" id="KW-1185">Reference proteome</keyword>